<sequence>MSLLLSHDLIQSPLNYMGGKYKLLPQILPLFPNGIDTFVDLCCGGGNVGLNVVSTKTILNDKNTILVSLLKTMMSLGNEFLDLIDAVIDQYRLSQSTKYGYEYYGCKSNAGLASYNKERFLQLRNDFNNRHITDSYYYAMFYVLIIYSFNNQIRFNSHGHFNLPVGKRDYNVKMREKLKQFIYKLRHGNYEFSNLDFRQFDIASVGKNSFVYIDPPYLITRASYNEHGGWDHNDEKDLLCFIDNLHAHKMRFALSNVLSNKGKENTILATWVNNNLHKYKIFNLNHTYNNSNYQGGNRDKETKEVLIINYFAD</sequence>
<dbReference type="InterPro" id="IPR012263">
    <property type="entry name" value="M_m6A_EcoRV"/>
</dbReference>
<dbReference type="InterPro" id="IPR023095">
    <property type="entry name" value="Ade_MeTrfase_dom_2"/>
</dbReference>
<dbReference type="InterPro" id="IPR002052">
    <property type="entry name" value="DNA_methylase_N6_adenine_CS"/>
</dbReference>
<dbReference type="Gene3D" id="3.40.50.150">
    <property type="entry name" value="Vaccinia Virus protein VP39"/>
    <property type="match status" value="1"/>
</dbReference>
<dbReference type="GO" id="GO:1904047">
    <property type="term" value="F:S-adenosyl-L-methionine binding"/>
    <property type="evidence" value="ECO:0007669"/>
    <property type="project" value="TreeGrafter"/>
</dbReference>
<keyword evidence="9" id="KW-1185">Reference proteome</keyword>
<dbReference type="OrthoDB" id="9805629at2"/>
<dbReference type="PANTHER" id="PTHR30481:SF3">
    <property type="entry name" value="DNA ADENINE METHYLASE"/>
    <property type="match status" value="1"/>
</dbReference>
<organism evidence="8 9">
    <name type="scientific">Helicobacter equorum</name>
    <dbReference type="NCBI Taxonomy" id="361872"/>
    <lineage>
        <taxon>Bacteria</taxon>
        <taxon>Pseudomonadati</taxon>
        <taxon>Campylobacterota</taxon>
        <taxon>Epsilonproteobacteria</taxon>
        <taxon>Campylobacterales</taxon>
        <taxon>Helicobacteraceae</taxon>
        <taxon>Helicobacter</taxon>
    </lineage>
</organism>
<dbReference type="PROSITE" id="PS00092">
    <property type="entry name" value="N6_MTASE"/>
    <property type="match status" value="1"/>
</dbReference>
<dbReference type="EC" id="2.1.1.72" evidence="2 7"/>
<dbReference type="PRINTS" id="PR00505">
    <property type="entry name" value="D12N6MTFRASE"/>
</dbReference>
<dbReference type="Gene3D" id="1.10.1020.10">
    <property type="entry name" value="Adenine-specific Methyltransferase, Domain 2"/>
    <property type="match status" value="1"/>
</dbReference>
<evidence type="ECO:0000256" key="7">
    <source>
        <dbReference type="RuleBase" id="RU361257"/>
    </source>
</evidence>
<dbReference type="PIRSF" id="PIRSF000398">
    <property type="entry name" value="M_m6A_EcoRV"/>
    <property type="match status" value="1"/>
</dbReference>
<name>A0A3D8IR88_9HELI</name>
<dbReference type="GO" id="GO:0043565">
    <property type="term" value="F:sequence-specific DNA binding"/>
    <property type="evidence" value="ECO:0007669"/>
    <property type="project" value="TreeGrafter"/>
</dbReference>
<keyword evidence="5 7" id="KW-0949">S-adenosyl-L-methionine</keyword>
<proteinExistence type="inferred from homology"/>
<reference evidence="8 9" key="1">
    <citation type="submission" date="2018-04" db="EMBL/GenBank/DDBJ databases">
        <title>Novel Campyloabacter and Helicobacter Species and Strains.</title>
        <authorList>
            <person name="Mannion A.J."/>
            <person name="Shen Z."/>
            <person name="Fox J.G."/>
        </authorList>
    </citation>
    <scope>NUCLEOTIDE SEQUENCE [LARGE SCALE GENOMIC DNA]</scope>
    <source>
        <strain evidence="8 9">MIT 12-6600</strain>
    </source>
</reference>
<evidence type="ECO:0000313" key="8">
    <source>
        <dbReference type="EMBL" id="RDU67415.1"/>
    </source>
</evidence>
<keyword evidence="3 7" id="KW-0489">Methyltransferase</keyword>
<evidence type="ECO:0000256" key="5">
    <source>
        <dbReference type="ARBA" id="ARBA00022691"/>
    </source>
</evidence>
<keyword evidence="4 7" id="KW-0808">Transferase</keyword>
<dbReference type="InterPro" id="IPR012327">
    <property type="entry name" value="MeTrfase_D12"/>
</dbReference>
<evidence type="ECO:0000256" key="6">
    <source>
        <dbReference type="ARBA" id="ARBA00047942"/>
    </source>
</evidence>
<dbReference type="GO" id="GO:0032259">
    <property type="term" value="P:methylation"/>
    <property type="evidence" value="ECO:0007669"/>
    <property type="project" value="UniProtKB-KW"/>
</dbReference>
<dbReference type="RefSeq" id="WP_115571123.1">
    <property type="nucleotide sequence ID" value="NZ_NXLT01000003.1"/>
</dbReference>
<dbReference type="Pfam" id="PF02086">
    <property type="entry name" value="MethyltransfD12"/>
    <property type="match status" value="1"/>
</dbReference>
<dbReference type="GO" id="GO:0009307">
    <property type="term" value="P:DNA restriction-modification system"/>
    <property type="evidence" value="ECO:0007669"/>
    <property type="project" value="InterPro"/>
</dbReference>
<evidence type="ECO:0000256" key="3">
    <source>
        <dbReference type="ARBA" id="ARBA00022603"/>
    </source>
</evidence>
<comment type="catalytic activity">
    <reaction evidence="6 7">
        <text>a 2'-deoxyadenosine in DNA + S-adenosyl-L-methionine = an N(6)-methyl-2'-deoxyadenosine in DNA + S-adenosyl-L-homocysteine + H(+)</text>
        <dbReference type="Rhea" id="RHEA:15197"/>
        <dbReference type="Rhea" id="RHEA-COMP:12418"/>
        <dbReference type="Rhea" id="RHEA-COMP:12419"/>
        <dbReference type="ChEBI" id="CHEBI:15378"/>
        <dbReference type="ChEBI" id="CHEBI:57856"/>
        <dbReference type="ChEBI" id="CHEBI:59789"/>
        <dbReference type="ChEBI" id="CHEBI:90615"/>
        <dbReference type="ChEBI" id="CHEBI:90616"/>
        <dbReference type="EC" id="2.1.1.72"/>
    </reaction>
</comment>
<accession>A0A3D8IR88</accession>
<protein>
    <recommendedName>
        <fullName evidence="2 7">Site-specific DNA-methyltransferase (adenine-specific)</fullName>
        <ecNumber evidence="2 7">2.1.1.72</ecNumber>
    </recommendedName>
</protein>
<comment type="similarity">
    <text evidence="1 7">Belongs to the N(4)/N(6)-methyltransferase family.</text>
</comment>
<evidence type="ECO:0000256" key="4">
    <source>
        <dbReference type="ARBA" id="ARBA00022679"/>
    </source>
</evidence>
<dbReference type="GO" id="GO:0009007">
    <property type="term" value="F:site-specific DNA-methyltransferase (adenine-specific) activity"/>
    <property type="evidence" value="ECO:0007669"/>
    <property type="project" value="UniProtKB-UniRule"/>
</dbReference>
<dbReference type="GO" id="GO:0006298">
    <property type="term" value="P:mismatch repair"/>
    <property type="evidence" value="ECO:0007669"/>
    <property type="project" value="TreeGrafter"/>
</dbReference>
<dbReference type="SUPFAM" id="SSF53335">
    <property type="entry name" value="S-adenosyl-L-methionine-dependent methyltransferases"/>
    <property type="match status" value="1"/>
</dbReference>
<evidence type="ECO:0000256" key="1">
    <source>
        <dbReference type="ARBA" id="ARBA00006594"/>
    </source>
</evidence>
<evidence type="ECO:0000313" key="9">
    <source>
        <dbReference type="Proteomes" id="UP000256514"/>
    </source>
</evidence>
<dbReference type="EMBL" id="NXLT01000003">
    <property type="protein sequence ID" value="RDU67415.1"/>
    <property type="molecule type" value="Genomic_DNA"/>
</dbReference>
<evidence type="ECO:0000256" key="2">
    <source>
        <dbReference type="ARBA" id="ARBA00011900"/>
    </source>
</evidence>
<dbReference type="AlphaFoldDB" id="A0A3D8IR88"/>
<gene>
    <name evidence="8" type="ORF">CQA54_05450</name>
</gene>
<dbReference type="InterPro" id="IPR029063">
    <property type="entry name" value="SAM-dependent_MTases_sf"/>
</dbReference>
<dbReference type="PANTHER" id="PTHR30481">
    <property type="entry name" value="DNA ADENINE METHYLASE"/>
    <property type="match status" value="1"/>
</dbReference>
<comment type="caution">
    <text evidence="8">The sequence shown here is derived from an EMBL/GenBank/DDBJ whole genome shotgun (WGS) entry which is preliminary data.</text>
</comment>
<dbReference type="NCBIfam" id="TIGR00571">
    <property type="entry name" value="dam"/>
    <property type="match status" value="1"/>
</dbReference>
<dbReference type="Proteomes" id="UP000256514">
    <property type="component" value="Unassembled WGS sequence"/>
</dbReference>